<evidence type="ECO:0000313" key="2">
    <source>
        <dbReference type="EMBL" id="TNV79052.1"/>
    </source>
</evidence>
<comment type="caution">
    <text evidence="2">The sequence shown here is derived from an EMBL/GenBank/DDBJ whole genome shotgun (WGS) entry which is preliminary data.</text>
</comment>
<dbReference type="Proteomes" id="UP000785679">
    <property type="component" value="Unassembled WGS sequence"/>
</dbReference>
<dbReference type="AlphaFoldDB" id="A0A8J8T1R8"/>
<name>A0A8J8T1R8_HALGN</name>
<feature type="region of interest" description="Disordered" evidence="1">
    <location>
        <begin position="182"/>
        <end position="203"/>
    </location>
</feature>
<sequence length="443" mass="50723">MLESGKKQFSYSGEIVEEDQNCSNELIKKSPHIQRHRENIKLRQDFSFCDNLGKFGIEKRSCSQRPINFEEQVVDGSNQPGSTKWPDLCRLDEINLNNIVPNNPRSTSLHMRFEEEIDQAQHYQQNQGFIMKTKSKFFQSSFKVEKAEQGVQYFPKYQKFGRVTPQEQSAVKQLISLDKEKNEVRTGEFQNAEESKSTHNSASQQNIANQFIPLSTQFEPVIAEERKLASFTFNKTIQDSHNMEIHNQDVDERGDEPHTFGQDQLINQIVRDDFLPAEGASLFEDVEQIKDNRGKPQQQLLIIKRKKQNNNINTLQSSNSYGDFERLRLLALAKEGGTLTKGEISSFLLRPLKSPILDKDNNKSMNAQQFGQYLIEMNQEFDELEQDFENSDGIEEFSPVTAQGRQQNNGNLLLQPVLMNGASNISTNSRGNTGSPESRQKSE</sequence>
<feature type="region of interest" description="Disordered" evidence="1">
    <location>
        <begin position="422"/>
        <end position="443"/>
    </location>
</feature>
<keyword evidence="3" id="KW-1185">Reference proteome</keyword>
<proteinExistence type="predicted"/>
<dbReference type="EMBL" id="RRYP01009460">
    <property type="protein sequence ID" value="TNV79052.1"/>
    <property type="molecule type" value="Genomic_DNA"/>
</dbReference>
<evidence type="ECO:0000256" key="1">
    <source>
        <dbReference type="SAM" id="MobiDB-lite"/>
    </source>
</evidence>
<reference evidence="2" key="1">
    <citation type="submission" date="2019-06" db="EMBL/GenBank/DDBJ databases">
        <authorList>
            <person name="Zheng W."/>
        </authorList>
    </citation>
    <scope>NUCLEOTIDE SEQUENCE</scope>
    <source>
        <strain evidence="2">QDHG01</strain>
    </source>
</reference>
<accession>A0A8J8T1R8</accession>
<organism evidence="2 3">
    <name type="scientific">Halteria grandinella</name>
    <dbReference type="NCBI Taxonomy" id="5974"/>
    <lineage>
        <taxon>Eukaryota</taxon>
        <taxon>Sar</taxon>
        <taxon>Alveolata</taxon>
        <taxon>Ciliophora</taxon>
        <taxon>Intramacronucleata</taxon>
        <taxon>Spirotrichea</taxon>
        <taxon>Stichotrichia</taxon>
        <taxon>Sporadotrichida</taxon>
        <taxon>Halteriidae</taxon>
        <taxon>Halteria</taxon>
    </lineage>
</organism>
<evidence type="ECO:0000313" key="3">
    <source>
        <dbReference type="Proteomes" id="UP000785679"/>
    </source>
</evidence>
<gene>
    <name evidence="2" type="ORF">FGO68_gene11349</name>
</gene>
<protein>
    <submittedName>
        <fullName evidence="2">Uncharacterized protein</fullName>
    </submittedName>
</protein>
<feature type="compositionally biased region" description="Polar residues" evidence="1">
    <location>
        <begin position="422"/>
        <end position="437"/>
    </location>
</feature>